<accession>A0ACC0BLD6</accession>
<keyword evidence="2" id="KW-1185">Reference proteome</keyword>
<reference evidence="2" key="1">
    <citation type="journal article" date="2023" name="Nat. Plants">
        <title>Single-cell RNA sequencing provides a high-resolution roadmap for understanding the multicellular compartmentation of specialized metabolism.</title>
        <authorList>
            <person name="Sun S."/>
            <person name="Shen X."/>
            <person name="Li Y."/>
            <person name="Li Y."/>
            <person name="Wang S."/>
            <person name="Li R."/>
            <person name="Zhang H."/>
            <person name="Shen G."/>
            <person name="Guo B."/>
            <person name="Wei J."/>
            <person name="Xu J."/>
            <person name="St-Pierre B."/>
            <person name="Chen S."/>
            <person name="Sun C."/>
        </authorList>
    </citation>
    <scope>NUCLEOTIDE SEQUENCE [LARGE SCALE GENOMIC DNA]</scope>
</reference>
<gene>
    <name evidence="1" type="ORF">M9H77_13829</name>
</gene>
<sequence>MVMAENEGSGDDQKEVPAPPLKSPWKTTAGLPAGGAVDGSAASDSDTWPALSDAQQRQKSNLADSRSSRSPPPAAAASAVAAAAAAAVPAADSSPQEAARGSAKQQKSNMRPNIKASHRSQGIRQPKTGPKPYPNSVPHIPVPLPYHQPTIPPVFHTMVPVPHIPVPGYIYQAPPGPFPGPDPHLLKPVYDAPVRTFTQSVDGSFQPHPRSDHSTFAANSSKRRPEMRERCFQFNPARPSQQPLGSKDNIRPQQPMGPRPFIRPPFFPTSGFVDGSNFPCPPGAIYYFHSGPPGSVRVPYPSIVVPHPLNPGASVLPPATAALRANIVKQIEYYFSDENLQNDHYLLSLMDENGWVPISAIADFKRVKKMSSDIPFILDALLSSITIEVQCDKVRRRDEWSKWVNHKSPSTMPSAPKNRLDCSASSPSIELNDRKEEKNEGMRRFCISDDGAVDKSLGNDIGTGFATNDQEKISLNLPSELEHQESSARNDLSSSGLDSQSSKECGGLGPKKDLIKKAYSKGTQLEKSNVHEGHKNRKRCLHAPSAVDGLEDLTNDFSNTFLLDEELELEHKTVSGKHPSTAGRVDDDDDEMVVNDQAVERLVIVTQETRRADGSGTVGKGSNSMSSELASAINEGLYFYEQELRSRRSRRRNNIPSNESRDENSKSSTAASPSSKSRGSNHPSGNSGSEVTGSSSSRRKQNKGYPKQHTSHKQRLFPSTLRNHGSGRNSVGFISESPPSDSVGFFFGSTPPDNHGIHISSPRLSKLSASPHGILSSGSPPVGSVPKSFPSFQHPSHQLLEENGFKQQLYRKYHKRCLSERKKLGIGCSEEMNTLYRFWSYFLRNMFITSMYNEFRRLALEDAAANYNYGLECLFRFFSYGLEKDFREDLYKDFEQLTLDFYNKGSLYGLEKYWAFHHYREARDQKDPIKKHPVLDRLLKEEFRSLGDFNRIKGRSTMIQESG</sequence>
<dbReference type="Proteomes" id="UP001060085">
    <property type="component" value="Linkage Group LG03"/>
</dbReference>
<comment type="caution">
    <text evidence="1">The sequence shown here is derived from an EMBL/GenBank/DDBJ whole genome shotgun (WGS) entry which is preliminary data.</text>
</comment>
<evidence type="ECO:0000313" key="1">
    <source>
        <dbReference type="EMBL" id="KAI5673465.1"/>
    </source>
</evidence>
<dbReference type="EMBL" id="CM044703">
    <property type="protein sequence ID" value="KAI5673465.1"/>
    <property type="molecule type" value="Genomic_DNA"/>
</dbReference>
<organism evidence="1 2">
    <name type="scientific">Catharanthus roseus</name>
    <name type="common">Madagascar periwinkle</name>
    <name type="synonym">Vinca rosea</name>
    <dbReference type="NCBI Taxonomy" id="4058"/>
    <lineage>
        <taxon>Eukaryota</taxon>
        <taxon>Viridiplantae</taxon>
        <taxon>Streptophyta</taxon>
        <taxon>Embryophyta</taxon>
        <taxon>Tracheophyta</taxon>
        <taxon>Spermatophyta</taxon>
        <taxon>Magnoliopsida</taxon>
        <taxon>eudicotyledons</taxon>
        <taxon>Gunneridae</taxon>
        <taxon>Pentapetalae</taxon>
        <taxon>asterids</taxon>
        <taxon>lamiids</taxon>
        <taxon>Gentianales</taxon>
        <taxon>Apocynaceae</taxon>
        <taxon>Rauvolfioideae</taxon>
        <taxon>Vinceae</taxon>
        <taxon>Catharanthinae</taxon>
        <taxon>Catharanthus</taxon>
    </lineage>
</organism>
<protein>
    <submittedName>
        <fullName evidence="1">Uncharacterized protein</fullName>
    </submittedName>
</protein>
<name>A0ACC0BLD6_CATRO</name>
<evidence type="ECO:0000313" key="2">
    <source>
        <dbReference type="Proteomes" id="UP001060085"/>
    </source>
</evidence>
<proteinExistence type="predicted"/>